<reference evidence="2 3" key="2">
    <citation type="submission" date="2018-11" db="EMBL/GenBank/DDBJ databases">
        <authorList>
            <consortium name="Pathogen Informatics"/>
        </authorList>
    </citation>
    <scope>NUCLEOTIDE SEQUENCE [LARGE SCALE GENOMIC DNA]</scope>
    <source>
        <strain evidence="2 3">Egypt</strain>
    </source>
</reference>
<dbReference type="AlphaFoldDB" id="A0A183B864"/>
<feature type="region of interest" description="Disordered" evidence="1">
    <location>
        <begin position="201"/>
        <end position="247"/>
    </location>
</feature>
<protein>
    <submittedName>
        <fullName evidence="4">Movement protein</fullName>
    </submittedName>
</protein>
<evidence type="ECO:0000313" key="4">
    <source>
        <dbReference type="WBParaSite" id="ECPE_0001543901-mRNA-1"/>
    </source>
</evidence>
<evidence type="ECO:0000313" key="3">
    <source>
        <dbReference type="Proteomes" id="UP000272942"/>
    </source>
</evidence>
<dbReference type="OrthoDB" id="9997817at2759"/>
<dbReference type="EMBL" id="UZAN01060421">
    <property type="protein sequence ID" value="VDP92672.1"/>
    <property type="molecule type" value="Genomic_DNA"/>
</dbReference>
<feature type="region of interest" description="Disordered" evidence="1">
    <location>
        <begin position="165"/>
        <end position="186"/>
    </location>
</feature>
<evidence type="ECO:0000313" key="2">
    <source>
        <dbReference type="EMBL" id="VDP92672.1"/>
    </source>
</evidence>
<keyword evidence="3" id="KW-1185">Reference proteome</keyword>
<sequence>MDADQRKASPDPFPWYKIYVQDLFYTSTGSLRNLLQSAFRNPSAVTGRTVNNRQDVMQIVDSTTNIISPESNDNSQSSALCDPNVEEDLQLGHLGSSMLSLTSWDSVSTLNYPMGNKPLDRIPNRTLFNATSRKSGTGSAVWETASHLGVSTHEDMRRSFRLPVRRHLPGLSGGESGSRKLQKKPKKYKLGAMSHLFQRPSIARGSEVVGDSTGDVSLSCPPPPQPQAPSRPSTSRRESLLRGLFSR</sequence>
<dbReference type="Proteomes" id="UP000272942">
    <property type="component" value="Unassembled WGS sequence"/>
</dbReference>
<feature type="compositionally biased region" description="Pro residues" evidence="1">
    <location>
        <begin position="220"/>
        <end position="229"/>
    </location>
</feature>
<evidence type="ECO:0000256" key="1">
    <source>
        <dbReference type="SAM" id="MobiDB-lite"/>
    </source>
</evidence>
<proteinExistence type="predicted"/>
<gene>
    <name evidence="2" type="ORF">ECPE_LOCUS15400</name>
</gene>
<dbReference type="WBParaSite" id="ECPE_0001543901-mRNA-1">
    <property type="protein sequence ID" value="ECPE_0001543901-mRNA-1"/>
    <property type="gene ID" value="ECPE_0001543901"/>
</dbReference>
<accession>A0A183B864</accession>
<organism evidence="4">
    <name type="scientific">Echinostoma caproni</name>
    <dbReference type="NCBI Taxonomy" id="27848"/>
    <lineage>
        <taxon>Eukaryota</taxon>
        <taxon>Metazoa</taxon>
        <taxon>Spiralia</taxon>
        <taxon>Lophotrochozoa</taxon>
        <taxon>Platyhelminthes</taxon>
        <taxon>Trematoda</taxon>
        <taxon>Digenea</taxon>
        <taxon>Plagiorchiida</taxon>
        <taxon>Echinostomata</taxon>
        <taxon>Echinostomatoidea</taxon>
        <taxon>Echinostomatidae</taxon>
        <taxon>Echinostoma</taxon>
    </lineage>
</organism>
<reference evidence="4" key="1">
    <citation type="submission" date="2016-06" db="UniProtKB">
        <authorList>
            <consortium name="WormBaseParasite"/>
        </authorList>
    </citation>
    <scope>IDENTIFICATION</scope>
</reference>
<name>A0A183B864_9TREM</name>